<feature type="domain" description="Roadblock/LAMTOR2" evidence="1">
    <location>
        <begin position="16"/>
        <end position="107"/>
    </location>
</feature>
<dbReference type="AlphaFoldDB" id="A0A948RRG9"/>
<dbReference type="InterPro" id="IPR004942">
    <property type="entry name" value="Roadblock/LAMTOR2_dom"/>
</dbReference>
<evidence type="ECO:0000259" key="1">
    <source>
        <dbReference type="SMART" id="SM00960"/>
    </source>
</evidence>
<accession>A0A948RRG9</accession>
<organism evidence="2 3">
    <name type="scientific">Eiseniibacteriota bacterium</name>
    <dbReference type="NCBI Taxonomy" id="2212470"/>
    <lineage>
        <taxon>Bacteria</taxon>
        <taxon>Candidatus Eiseniibacteriota</taxon>
    </lineage>
</organism>
<dbReference type="GO" id="GO:0032008">
    <property type="term" value="P:positive regulation of TOR signaling"/>
    <property type="evidence" value="ECO:0007669"/>
    <property type="project" value="InterPro"/>
</dbReference>
<dbReference type="GO" id="GO:0005085">
    <property type="term" value="F:guanyl-nucleotide exchange factor activity"/>
    <property type="evidence" value="ECO:0007669"/>
    <property type="project" value="InterPro"/>
</dbReference>
<dbReference type="EMBL" id="JAHJDP010000012">
    <property type="protein sequence ID" value="MBU2689658.1"/>
    <property type="molecule type" value="Genomic_DNA"/>
</dbReference>
<protein>
    <submittedName>
        <fullName evidence="2">Roadblock/LC7 domain-containing protein</fullName>
    </submittedName>
</protein>
<proteinExistence type="predicted"/>
<reference evidence="2" key="1">
    <citation type="submission" date="2021-05" db="EMBL/GenBank/DDBJ databases">
        <title>Energy efficiency and biological interactions define the core microbiome of deep oligotrophic groundwater.</title>
        <authorList>
            <person name="Mehrshad M."/>
            <person name="Lopez-Fernandez M."/>
            <person name="Bell E."/>
            <person name="Bernier-Latmani R."/>
            <person name="Bertilsson S."/>
            <person name="Dopson M."/>
        </authorList>
    </citation>
    <scope>NUCLEOTIDE SEQUENCE</scope>
    <source>
        <strain evidence="2">Modern_marine.mb.64</strain>
    </source>
</reference>
<dbReference type="SUPFAM" id="SSF103196">
    <property type="entry name" value="Roadblock/LC7 domain"/>
    <property type="match status" value="1"/>
</dbReference>
<dbReference type="Proteomes" id="UP000777784">
    <property type="component" value="Unassembled WGS sequence"/>
</dbReference>
<evidence type="ECO:0000313" key="2">
    <source>
        <dbReference type="EMBL" id="MBU2689658.1"/>
    </source>
</evidence>
<dbReference type="Pfam" id="PF03259">
    <property type="entry name" value="Robl_LC7"/>
    <property type="match status" value="1"/>
</dbReference>
<evidence type="ECO:0000313" key="3">
    <source>
        <dbReference type="Proteomes" id="UP000777784"/>
    </source>
</evidence>
<dbReference type="Gene3D" id="3.30.450.30">
    <property type="entry name" value="Dynein light chain 2a, cytoplasmic"/>
    <property type="match status" value="1"/>
</dbReference>
<gene>
    <name evidence="2" type="ORF">KJ970_01910</name>
</gene>
<comment type="caution">
    <text evidence="2">The sequence shown here is derived from an EMBL/GenBank/DDBJ whole genome shotgun (WGS) entry which is preliminary data.</text>
</comment>
<dbReference type="SMART" id="SM00960">
    <property type="entry name" value="Robl_LC7"/>
    <property type="match status" value="1"/>
</dbReference>
<dbReference type="GO" id="GO:0060090">
    <property type="term" value="F:molecular adaptor activity"/>
    <property type="evidence" value="ECO:0007669"/>
    <property type="project" value="InterPro"/>
</dbReference>
<dbReference type="InterPro" id="IPR037587">
    <property type="entry name" value="LAMTOR2-like"/>
</dbReference>
<sequence length="163" mass="18370">MVHLQWYGGEGEILSLQSELRRFLTKSGALTSMLMDSAGRLLTMVGTVIPQFDITSFVSLSASDFAANRELARLLGEETFHDLFHQGERHGVYITQICDGMLMAVLFDRSTTLGLVRHSIRKTRPRIQPLLHAALTPPAESMTRALGEEEFEQISEDIERMFE</sequence>
<name>A0A948RRG9_UNCEI</name>
<dbReference type="PANTHER" id="PTHR13323">
    <property type="entry name" value="LATE ENDOSOMAL/LYSOSOMAL MP1 INTERACTING PROTEIN"/>
    <property type="match status" value="1"/>
</dbReference>